<gene>
    <name evidence="2" type="ORF">SLA_4656</name>
</gene>
<dbReference type="InterPro" id="IPR002559">
    <property type="entry name" value="Transposase_11"/>
</dbReference>
<proteinExistence type="predicted"/>
<keyword evidence="3" id="KW-1185">Reference proteome</keyword>
<protein>
    <submittedName>
        <fullName evidence="2">Transposase IS4 family protein</fullName>
    </submittedName>
</protein>
<evidence type="ECO:0000313" key="3">
    <source>
        <dbReference type="Proteomes" id="UP000217676"/>
    </source>
</evidence>
<evidence type="ECO:0000259" key="1">
    <source>
        <dbReference type="Pfam" id="PF01609"/>
    </source>
</evidence>
<evidence type="ECO:0000313" key="2">
    <source>
        <dbReference type="EMBL" id="BAU85540.1"/>
    </source>
</evidence>
<dbReference type="NCBIfam" id="NF033520">
    <property type="entry name" value="transpos_IS982"/>
    <property type="match status" value="1"/>
</dbReference>
<name>A0A160P4N0_STRLU</name>
<dbReference type="EMBL" id="AP017424">
    <property type="protein sequence ID" value="BAU85540.1"/>
    <property type="molecule type" value="Genomic_DNA"/>
</dbReference>
<dbReference type="GO" id="GO:0004803">
    <property type="term" value="F:transposase activity"/>
    <property type="evidence" value="ECO:0007669"/>
    <property type="project" value="InterPro"/>
</dbReference>
<dbReference type="Pfam" id="PF01609">
    <property type="entry name" value="DDE_Tnp_1"/>
    <property type="match status" value="1"/>
</dbReference>
<dbReference type="GO" id="GO:0006313">
    <property type="term" value="P:DNA transposition"/>
    <property type="evidence" value="ECO:0007669"/>
    <property type="project" value="InterPro"/>
</dbReference>
<sequence length="297" mass="33596">MTNDLDALLTALYVKIDDEIGDTRWLGRPPRLTDSELVCLAVAQAMLGFTSESRWLRFVHCRLGAMFPYIPKQPGWNKRLRAALPLVKRAIRILATDSDFWFDNHWIIDSTPVECGRSRPTVKRSDMAGWAGYGYCASHSRFFWGLRLYLVCTPTGMPILWALANPKLDEREVLTAMLDREPDTVTDRPGLLLISDKGFASKEFEGDLALRGAKLLWPSFKREKPREGESLLKSVRQLIESVNDTLKGQLNLEQHGGRTFEGVAVRVAQRVLALAAAIWHNHKTGQPVIRSLIAYDH</sequence>
<accession>A0A160P4N0</accession>
<reference evidence="2 3" key="1">
    <citation type="journal article" date="2016" name="Genome Announc.">
        <title>Complete Genome Sequence of Thiostrepton-Producing Streptomyces laurentii ATCC 31255.</title>
        <authorList>
            <person name="Doi K."/>
            <person name="Fujino Y."/>
            <person name="Nagayoshi Y."/>
            <person name="Ohshima T."/>
            <person name="Ogata S."/>
        </authorList>
    </citation>
    <scope>NUCLEOTIDE SEQUENCE [LARGE SCALE GENOMIC DNA]</scope>
    <source>
        <strain evidence="2 3">ATCC 31255</strain>
    </source>
</reference>
<dbReference type="AlphaFoldDB" id="A0A160P4N0"/>
<feature type="domain" description="Transposase IS4-like" evidence="1">
    <location>
        <begin position="103"/>
        <end position="274"/>
    </location>
</feature>
<organism evidence="2 3">
    <name type="scientific">Streptomyces laurentii</name>
    <dbReference type="NCBI Taxonomy" id="39478"/>
    <lineage>
        <taxon>Bacteria</taxon>
        <taxon>Bacillati</taxon>
        <taxon>Actinomycetota</taxon>
        <taxon>Actinomycetes</taxon>
        <taxon>Kitasatosporales</taxon>
        <taxon>Streptomycetaceae</taxon>
        <taxon>Streptomyces</taxon>
    </lineage>
</organism>
<dbReference type="Proteomes" id="UP000217676">
    <property type="component" value="Chromosome"/>
</dbReference>
<dbReference type="KEGG" id="slau:SLA_4656"/>
<dbReference type="GO" id="GO:0003677">
    <property type="term" value="F:DNA binding"/>
    <property type="evidence" value="ECO:0007669"/>
    <property type="project" value="InterPro"/>
</dbReference>